<dbReference type="Proteomes" id="UP000433050">
    <property type="component" value="Unassembled WGS sequence"/>
</dbReference>
<dbReference type="PANTHER" id="PTHR43133:SF25">
    <property type="entry name" value="RNA POLYMERASE SIGMA FACTOR RFAY-RELATED"/>
    <property type="match status" value="1"/>
</dbReference>
<dbReference type="InterPro" id="IPR039425">
    <property type="entry name" value="RNA_pol_sigma-70-like"/>
</dbReference>
<dbReference type="InterPro" id="IPR013249">
    <property type="entry name" value="RNA_pol_sigma70_r4_t2"/>
</dbReference>
<organism evidence="7 8">
    <name type="scientific">Starkeya nomas</name>
    <dbReference type="NCBI Taxonomy" id="2666134"/>
    <lineage>
        <taxon>Bacteria</taxon>
        <taxon>Pseudomonadati</taxon>
        <taxon>Pseudomonadota</taxon>
        <taxon>Alphaproteobacteria</taxon>
        <taxon>Hyphomicrobiales</taxon>
        <taxon>Xanthobacteraceae</taxon>
        <taxon>Starkeya</taxon>
    </lineage>
</organism>
<name>A0A5S9NBV6_9HYPH</name>
<sequence>MSKSARFDVVGHLPALHRYALALTRHRADADDLVHDVLVLAYERRASFRPESNLRLWLFAILHNRFIDDARARSVRAAHATREAPTREDVVEPVQEQGVWLGQVRRAVEELPEDQRAALHLVAVEGMSYTQAAEVLGVPAGTLMSRLARARMALRIMGEAGESAGAETGRAQRRLKLVRGADDI</sequence>
<evidence type="ECO:0000313" key="8">
    <source>
        <dbReference type="Proteomes" id="UP000433050"/>
    </source>
</evidence>
<dbReference type="InterPro" id="IPR036388">
    <property type="entry name" value="WH-like_DNA-bd_sf"/>
</dbReference>
<comment type="similarity">
    <text evidence="1">Belongs to the sigma-70 factor family. ECF subfamily.</text>
</comment>
<evidence type="ECO:0000313" key="7">
    <source>
        <dbReference type="EMBL" id="CAA0087521.1"/>
    </source>
</evidence>
<dbReference type="NCBIfam" id="TIGR02937">
    <property type="entry name" value="sigma70-ECF"/>
    <property type="match status" value="1"/>
</dbReference>
<dbReference type="GO" id="GO:0016987">
    <property type="term" value="F:sigma factor activity"/>
    <property type="evidence" value="ECO:0007669"/>
    <property type="project" value="UniProtKB-KW"/>
</dbReference>
<dbReference type="NCBIfam" id="NF009164">
    <property type="entry name" value="PRK12511.1"/>
    <property type="match status" value="1"/>
</dbReference>
<dbReference type="GO" id="GO:0006352">
    <property type="term" value="P:DNA-templated transcription initiation"/>
    <property type="evidence" value="ECO:0007669"/>
    <property type="project" value="InterPro"/>
</dbReference>
<evidence type="ECO:0000256" key="1">
    <source>
        <dbReference type="ARBA" id="ARBA00010641"/>
    </source>
</evidence>
<evidence type="ECO:0000259" key="5">
    <source>
        <dbReference type="Pfam" id="PF08281"/>
    </source>
</evidence>
<dbReference type="PANTHER" id="PTHR43133">
    <property type="entry name" value="RNA POLYMERASE ECF-TYPE SIGMA FACTO"/>
    <property type="match status" value="1"/>
</dbReference>
<dbReference type="CDD" id="cd06171">
    <property type="entry name" value="Sigma70_r4"/>
    <property type="match status" value="1"/>
</dbReference>
<keyword evidence="8" id="KW-1185">Reference proteome</keyword>
<dbReference type="Pfam" id="PF22029">
    <property type="entry name" value="PhyR_sigma2"/>
    <property type="match status" value="1"/>
</dbReference>
<evidence type="ECO:0000256" key="3">
    <source>
        <dbReference type="ARBA" id="ARBA00023082"/>
    </source>
</evidence>
<keyword evidence="3" id="KW-0731">Sigma factor</keyword>
<proteinExistence type="inferred from homology"/>
<dbReference type="AlphaFoldDB" id="A0A5S9NBV6"/>
<dbReference type="Pfam" id="PF08281">
    <property type="entry name" value="Sigma70_r4_2"/>
    <property type="match status" value="1"/>
</dbReference>
<feature type="domain" description="RNA polymerase sigma factor 70 region 4 type 2" evidence="5">
    <location>
        <begin position="102"/>
        <end position="154"/>
    </location>
</feature>
<keyword evidence="4" id="KW-0804">Transcription</keyword>
<dbReference type="EMBL" id="CACSAS010000001">
    <property type="protein sequence ID" value="CAA0087521.1"/>
    <property type="molecule type" value="Genomic_DNA"/>
</dbReference>
<dbReference type="InterPro" id="IPR013324">
    <property type="entry name" value="RNA_pol_sigma_r3/r4-like"/>
</dbReference>
<evidence type="ECO:0000256" key="4">
    <source>
        <dbReference type="ARBA" id="ARBA00023163"/>
    </source>
</evidence>
<dbReference type="Gene3D" id="1.10.10.10">
    <property type="entry name" value="Winged helix-like DNA-binding domain superfamily/Winged helix DNA-binding domain"/>
    <property type="match status" value="1"/>
</dbReference>
<dbReference type="InterPro" id="IPR014284">
    <property type="entry name" value="RNA_pol_sigma-70_dom"/>
</dbReference>
<evidence type="ECO:0000256" key="2">
    <source>
        <dbReference type="ARBA" id="ARBA00023015"/>
    </source>
</evidence>
<evidence type="ECO:0000259" key="6">
    <source>
        <dbReference type="Pfam" id="PF22029"/>
    </source>
</evidence>
<keyword evidence="2" id="KW-0805">Transcription regulation</keyword>
<protein>
    <submittedName>
        <fullName evidence="7">ECF RNA polymerase sigma factor EcfG</fullName>
    </submittedName>
</protein>
<feature type="domain" description="PhyR sigma2" evidence="6">
    <location>
        <begin position="10"/>
        <end position="63"/>
    </location>
</feature>
<dbReference type="GO" id="GO:0003677">
    <property type="term" value="F:DNA binding"/>
    <property type="evidence" value="ECO:0007669"/>
    <property type="project" value="InterPro"/>
</dbReference>
<dbReference type="RefSeq" id="WP_159597800.1">
    <property type="nucleotide sequence ID" value="NZ_CACSAS010000001.1"/>
</dbReference>
<dbReference type="InterPro" id="IPR053866">
    <property type="entry name" value="PhyR_sigma2"/>
</dbReference>
<dbReference type="InterPro" id="IPR013325">
    <property type="entry name" value="RNA_pol_sigma_r2"/>
</dbReference>
<gene>
    <name evidence="7" type="primary">ecfG_1</name>
    <name evidence="7" type="ORF">STARVERO_00496</name>
</gene>
<dbReference type="SUPFAM" id="SSF88659">
    <property type="entry name" value="Sigma3 and sigma4 domains of RNA polymerase sigma factors"/>
    <property type="match status" value="1"/>
</dbReference>
<dbReference type="Gene3D" id="1.10.1740.10">
    <property type="match status" value="1"/>
</dbReference>
<accession>A0A5S9NBV6</accession>
<reference evidence="7 8" key="1">
    <citation type="submission" date="2019-12" db="EMBL/GenBank/DDBJ databases">
        <authorList>
            <person name="Reyes-Prieto M."/>
        </authorList>
    </citation>
    <scope>NUCLEOTIDE SEQUENCE [LARGE SCALE GENOMIC DNA]</scope>
    <source>
        <strain evidence="7">HF14-78462</strain>
    </source>
</reference>
<dbReference type="SUPFAM" id="SSF88946">
    <property type="entry name" value="Sigma2 domain of RNA polymerase sigma factors"/>
    <property type="match status" value="1"/>
</dbReference>